<dbReference type="PANTHER" id="PTHR30055:SF148">
    <property type="entry name" value="TETR-FAMILY TRANSCRIPTIONAL REGULATOR"/>
    <property type="match status" value="1"/>
</dbReference>
<proteinExistence type="predicted"/>
<dbReference type="RefSeq" id="WP_101965048.1">
    <property type="nucleotide sequence ID" value="NZ_PKJS01000016.1"/>
</dbReference>
<protein>
    <submittedName>
        <fullName evidence="4">TetR family transcriptional regulator</fullName>
    </submittedName>
</protein>
<dbReference type="GO" id="GO:0003700">
    <property type="term" value="F:DNA-binding transcription factor activity"/>
    <property type="evidence" value="ECO:0007669"/>
    <property type="project" value="TreeGrafter"/>
</dbReference>
<dbReference type="PRINTS" id="PR00455">
    <property type="entry name" value="HTHTETR"/>
</dbReference>
<dbReference type="InterPro" id="IPR036271">
    <property type="entry name" value="Tet_transcr_reg_TetR-rel_C_sf"/>
</dbReference>
<dbReference type="AlphaFoldDB" id="A0A2I1RFU4"/>
<dbReference type="InterPro" id="IPR023772">
    <property type="entry name" value="DNA-bd_HTH_TetR-type_CS"/>
</dbReference>
<comment type="caution">
    <text evidence="4">The sequence shown here is derived from an EMBL/GenBank/DDBJ whole genome shotgun (WGS) entry which is preliminary data.</text>
</comment>
<dbReference type="Gene3D" id="1.10.357.10">
    <property type="entry name" value="Tetracycline Repressor, domain 2"/>
    <property type="match status" value="1"/>
</dbReference>
<dbReference type="PROSITE" id="PS01081">
    <property type="entry name" value="HTH_TETR_1"/>
    <property type="match status" value="1"/>
</dbReference>
<evidence type="ECO:0000256" key="1">
    <source>
        <dbReference type="ARBA" id="ARBA00023125"/>
    </source>
</evidence>
<sequence length="186" mass="20513">MTNLTRPKKNPEVVRHRLLQSTASLMTAHGFAGVSLDEVAAEAGVTKGGLFHHFPNKQALIEAVFDHELAMLDQLLDGFLAKDTVSYGCFTRAYIRATFFACTDDSSSSALTFSLCARPELVARWDAWMEARLAQHQDTDNNPPLKVARLAADGIWFGHVLHGGKHAAQKNLNALQQQLLEMTHTT</sequence>
<dbReference type="PANTHER" id="PTHR30055">
    <property type="entry name" value="HTH-TYPE TRANSCRIPTIONAL REGULATOR RUTR"/>
    <property type="match status" value="1"/>
</dbReference>
<feature type="DNA-binding region" description="H-T-H motif" evidence="2">
    <location>
        <begin position="35"/>
        <end position="54"/>
    </location>
</feature>
<gene>
    <name evidence="4" type="ORF">CYJ96_10945</name>
</gene>
<dbReference type="Pfam" id="PF17937">
    <property type="entry name" value="TetR_C_28"/>
    <property type="match status" value="1"/>
</dbReference>
<name>A0A2I1RFU4_FAUOS</name>
<dbReference type="InterPro" id="IPR050109">
    <property type="entry name" value="HTH-type_TetR-like_transc_reg"/>
</dbReference>
<evidence type="ECO:0000259" key="3">
    <source>
        <dbReference type="PROSITE" id="PS50977"/>
    </source>
</evidence>
<feature type="domain" description="HTH tetR-type" evidence="3">
    <location>
        <begin position="12"/>
        <end position="72"/>
    </location>
</feature>
<evidence type="ECO:0000256" key="2">
    <source>
        <dbReference type="PROSITE-ProRule" id="PRU00335"/>
    </source>
</evidence>
<organism evidence="4 5">
    <name type="scientific">Faucicola osloensis</name>
    <name type="common">Moraxella osloensis</name>
    <dbReference type="NCBI Taxonomy" id="34062"/>
    <lineage>
        <taxon>Bacteria</taxon>
        <taxon>Pseudomonadati</taxon>
        <taxon>Pseudomonadota</taxon>
        <taxon>Gammaproteobacteria</taxon>
        <taxon>Moraxellales</taxon>
        <taxon>Moraxellaceae</taxon>
        <taxon>Faucicola</taxon>
    </lineage>
</organism>
<dbReference type="InterPro" id="IPR001647">
    <property type="entry name" value="HTH_TetR"/>
</dbReference>
<dbReference type="EMBL" id="PKJS01000016">
    <property type="protein sequence ID" value="PKZ67990.1"/>
    <property type="molecule type" value="Genomic_DNA"/>
</dbReference>
<reference evidence="4 5" key="1">
    <citation type="submission" date="2017-12" db="EMBL/GenBank/DDBJ databases">
        <title>Phylogenetic diversity of female urinary microbiome.</title>
        <authorList>
            <person name="Thomas-White K."/>
            <person name="Wolfe A.J."/>
        </authorList>
    </citation>
    <scope>NUCLEOTIDE SEQUENCE [LARGE SCALE GENOMIC DNA]</scope>
    <source>
        <strain evidence="4 5">UMB0416</strain>
    </source>
</reference>
<dbReference type="SUPFAM" id="SSF46689">
    <property type="entry name" value="Homeodomain-like"/>
    <property type="match status" value="1"/>
</dbReference>
<dbReference type="SUPFAM" id="SSF48498">
    <property type="entry name" value="Tetracyclin repressor-like, C-terminal domain"/>
    <property type="match status" value="1"/>
</dbReference>
<dbReference type="Pfam" id="PF00440">
    <property type="entry name" value="TetR_N"/>
    <property type="match status" value="1"/>
</dbReference>
<accession>A0A2I1RFU4</accession>
<dbReference type="InterPro" id="IPR041479">
    <property type="entry name" value="TetR_CgmR_C"/>
</dbReference>
<keyword evidence="1 2" id="KW-0238">DNA-binding</keyword>
<evidence type="ECO:0000313" key="4">
    <source>
        <dbReference type="EMBL" id="PKZ67990.1"/>
    </source>
</evidence>
<dbReference type="GO" id="GO:0000976">
    <property type="term" value="F:transcription cis-regulatory region binding"/>
    <property type="evidence" value="ECO:0007669"/>
    <property type="project" value="TreeGrafter"/>
</dbReference>
<dbReference type="InterPro" id="IPR009057">
    <property type="entry name" value="Homeodomain-like_sf"/>
</dbReference>
<dbReference type="Proteomes" id="UP000234914">
    <property type="component" value="Unassembled WGS sequence"/>
</dbReference>
<evidence type="ECO:0000313" key="5">
    <source>
        <dbReference type="Proteomes" id="UP000234914"/>
    </source>
</evidence>
<dbReference type="PROSITE" id="PS50977">
    <property type="entry name" value="HTH_TETR_2"/>
    <property type="match status" value="1"/>
</dbReference>